<dbReference type="RefSeq" id="WP_132085174.1">
    <property type="nucleotide sequence ID" value="NZ_SLUK01000013.1"/>
</dbReference>
<feature type="domain" description="ABC transmembrane type-1" evidence="8">
    <location>
        <begin position="1"/>
        <end position="133"/>
    </location>
</feature>
<comment type="subcellular location">
    <subcellularLocation>
        <location evidence="1 7">Cell membrane</location>
        <topology evidence="1 7">Multi-pass membrane protein</topology>
    </subcellularLocation>
</comment>
<comment type="similarity">
    <text evidence="7">Belongs to the binding-protein-dependent transport system permease family.</text>
</comment>
<dbReference type="AlphaFoldDB" id="A0A9X8UGV6"/>
<evidence type="ECO:0000256" key="6">
    <source>
        <dbReference type="ARBA" id="ARBA00023136"/>
    </source>
</evidence>
<dbReference type="InterPro" id="IPR035906">
    <property type="entry name" value="MetI-like_sf"/>
</dbReference>
<reference evidence="9 10" key="1">
    <citation type="submission" date="2019-03" db="EMBL/GenBank/DDBJ databases">
        <title>Genomic Encyclopedia of Type Strains, Phase IV (KMG-IV): sequencing the most valuable type-strain genomes for metagenomic binning, comparative biology and taxonomic classification.</title>
        <authorList>
            <person name="Goeker M."/>
        </authorList>
    </citation>
    <scope>NUCLEOTIDE SEQUENCE [LARGE SCALE GENOMIC DNA]</scope>
    <source>
        <strain evidence="9 10">DSM 100433</strain>
    </source>
</reference>
<dbReference type="InterPro" id="IPR000515">
    <property type="entry name" value="MetI-like"/>
</dbReference>
<keyword evidence="5 7" id="KW-1133">Transmembrane helix</keyword>
<feature type="transmembrane region" description="Helical" evidence="7">
    <location>
        <begin position="12"/>
        <end position="34"/>
    </location>
</feature>
<evidence type="ECO:0000256" key="2">
    <source>
        <dbReference type="ARBA" id="ARBA00022448"/>
    </source>
</evidence>
<dbReference type="GO" id="GO:0055085">
    <property type="term" value="P:transmembrane transport"/>
    <property type="evidence" value="ECO:0007669"/>
    <property type="project" value="InterPro"/>
</dbReference>
<dbReference type="CDD" id="cd06261">
    <property type="entry name" value="TM_PBP2"/>
    <property type="match status" value="1"/>
</dbReference>
<feature type="transmembrane region" description="Helical" evidence="7">
    <location>
        <begin position="55"/>
        <end position="80"/>
    </location>
</feature>
<keyword evidence="10" id="KW-1185">Reference proteome</keyword>
<keyword evidence="6 7" id="KW-0472">Membrane</keyword>
<gene>
    <name evidence="9" type="ORF">EDD78_11343</name>
</gene>
<dbReference type="Pfam" id="PF00528">
    <property type="entry name" value="BPD_transp_1"/>
    <property type="match status" value="1"/>
</dbReference>
<dbReference type="PANTHER" id="PTHR32243:SF18">
    <property type="entry name" value="INNER MEMBRANE ABC TRANSPORTER PERMEASE PROTEIN YCJP"/>
    <property type="match status" value="1"/>
</dbReference>
<proteinExistence type="inferred from homology"/>
<dbReference type="InterPro" id="IPR050901">
    <property type="entry name" value="BP-dep_ABC_trans_perm"/>
</dbReference>
<keyword evidence="4 7" id="KW-0812">Transmembrane</keyword>
<accession>A0A9X8UGV6</accession>
<evidence type="ECO:0000256" key="5">
    <source>
        <dbReference type="ARBA" id="ARBA00022989"/>
    </source>
</evidence>
<sequence length="147" mass="16494">MFRQLRLLDNLLSLIISYIAMNLPFVIWTLQGFFREVPPELHEAAKLDGCGPFSSFLRVVFPLSLPGLFTAMIFTFIFSWNEFLFALILTGENTKTMPVAAASMWSAVASRWGEIATVGITTILPVFLLSLCVQKYFIKGMTFGAIK</sequence>
<dbReference type="SUPFAM" id="SSF161098">
    <property type="entry name" value="MetI-like"/>
    <property type="match status" value="1"/>
</dbReference>
<evidence type="ECO:0000256" key="7">
    <source>
        <dbReference type="RuleBase" id="RU363032"/>
    </source>
</evidence>
<comment type="caution">
    <text evidence="9">The sequence shown here is derived from an EMBL/GenBank/DDBJ whole genome shotgun (WGS) entry which is preliminary data.</text>
</comment>
<organism evidence="9 10">
    <name type="scientific">Harryflintia acetispora</name>
    <dbReference type="NCBI Taxonomy" id="1849041"/>
    <lineage>
        <taxon>Bacteria</taxon>
        <taxon>Bacillati</taxon>
        <taxon>Bacillota</taxon>
        <taxon>Clostridia</taxon>
        <taxon>Eubacteriales</taxon>
        <taxon>Oscillospiraceae</taxon>
        <taxon>Harryflintia</taxon>
    </lineage>
</organism>
<evidence type="ECO:0000313" key="9">
    <source>
        <dbReference type="EMBL" id="TCL41569.1"/>
    </source>
</evidence>
<keyword evidence="2 7" id="KW-0813">Transport</keyword>
<keyword evidence="3" id="KW-1003">Cell membrane</keyword>
<dbReference type="PROSITE" id="PS50928">
    <property type="entry name" value="ABC_TM1"/>
    <property type="match status" value="1"/>
</dbReference>
<feature type="transmembrane region" description="Helical" evidence="7">
    <location>
        <begin position="115"/>
        <end position="138"/>
    </location>
</feature>
<evidence type="ECO:0000256" key="4">
    <source>
        <dbReference type="ARBA" id="ARBA00022692"/>
    </source>
</evidence>
<protein>
    <submittedName>
        <fullName evidence="9">Binding-protein-dependent transport system inner membrane component</fullName>
    </submittedName>
</protein>
<dbReference type="EMBL" id="SLUK01000013">
    <property type="protein sequence ID" value="TCL41569.1"/>
    <property type="molecule type" value="Genomic_DNA"/>
</dbReference>
<dbReference type="Proteomes" id="UP000294682">
    <property type="component" value="Unassembled WGS sequence"/>
</dbReference>
<dbReference type="GO" id="GO:0005886">
    <property type="term" value="C:plasma membrane"/>
    <property type="evidence" value="ECO:0007669"/>
    <property type="project" value="UniProtKB-SubCell"/>
</dbReference>
<evidence type="ECO:0000313" key="10">
    <source>
        <dbReference type="Proteomes" id="UP000294682"/>
    </source>
</evidence>
<evidence type="ECO:0000259" key="8">
    <source>
        <dbReference type="PROSITE" id="PS50928"/>
    </source>
</evidence>
<evidence type="ECO:0000256" key="3">
    <source>
        <dbReference type="ARBA" id="ARBA00022475"/>
    </source>
</evidence>
<dbReference type="PANTHER" id="PTHR32243">
    <property type="entry name" value="MALTOSE TRANSPORT SYSTEM PERMEASE-RELATED"/>
    <property type="match status" value="1"/>
</dbReference>
<evidence type="ECO:0000256" key="1">
    <source>
        <dbReference type="ARBA" id="ARBA00004651"/>
    </source>
</evidence>
<name>A0A9X8UGV6_9FIRM</name>
<dbReference type="Gene3D" id="1.10.3720.10">
    <property type="entry name" value="MetI-like"/>
    <property type="match status" value="1"/>
</dbReference>